<dbReference type="SUPFAM" id="SSF51197">
    <property type="entry name" value="Clavaminate synthase-like"/>
    <property type="match status" value="1"/>
</dbReference>
<name>A0AAV9PB34_9PEZI</name>
<dbReference type="GeneID" id="89927434"/>
<evidence type="ECO:0000256" key="2">
    <source>
        <dbReference type="ARBA" id="ARBA00023194"/>
    </source>
</evidence>
<keyword evidence="1" id="KW-0560">Oxidoreductase</keyword>
<gene>
    <name evidence="5" type="ORF">LTR77_006094</name>
</gene>
<dbReference type="InterPro" id="IPR003819">
    <property type="entry name" value="TauD/TfdA-like"/>
</dbReference>
<dbReference type="InterPro" id="IPR042098">
    <property type="entry name" value="TauD-like_sf"/>
</dbReference>
<dbReference type="RefSeq" id="XP_064658251.1">
    <property type="nucleotide sequence ID" value="XM_064803336.1"/>
</dbReference>
<dbReference type="GO" id="GO:0017000">
    <property type="term" value="P:antibiotic biosynthetic process"/>
    <property type="evidence" value="ECO:0007669"/>
    <property type="project" value="UniProtKB-KW"/>
</dbReference>
<evidence type="ECO:0000259" key="4">
    <source>
        <dbReference type="Pfam" id="PF02668"/>
    </source>
</evidence>
<feature type="region of interest" description="Disordered" evidence="3">
    <location>
        <begin position="383"/>
        <end position="404"/>
    </location>
</feature>
<dbReference type="InterPro" id="IPR050411">
    <property type="entry name" value="AlphaKG_dependent_hydroxylases"/>
</dbReference>
<evidence type="ECO:0000256" key="1">
    <source>
        <dbReference type="ARBA" id="ARBA00023002"/>
    </source>
</evidence>
<protein>
    <recommendedName>
        <fullName evidence="4">TauD/TfdA-like domain-containing protein</fullName>
    </recommendedName>
</protein>
<accession>A0AAV9PB34</accession>
<feature type="domain" description="TauD/TfdA-like" evidence="4">
    <location>
        <begin position="98"/>
        <end position="373"/>
    </location>
</feature>
<proteinExistence type="predicted"/>
<dbReference type="AlphaFoldDB" id="A0AAV9PB34"/>
<organism evidence="5 6">
    <name type="scientific">Saxophila tyrrhenica</name>
    <dbReference type="NCBI Taxonomy" id="1690608"/>
    <lineage>
        <taxon>Eukaryota</taxon>
        <taxon>Fungi</taxon>
        <taxon>Dikarya</taxon>
        <taxon>Ascomycota</taxon>
        <taxon>Pezizomycotina</taxon>
        <taxon>Dothideomycetes</taxon>
        <taxon>Dothideomycetidae</taxon>
        <taxon>Mycosphaerellales</taxon>
        <taxon>Extremaceae</taxon>
        <taxon>Saxophila</taxon>
    </lineage>
</organism>
<dbReference type="PANTHER" id="PTHR10696">
    <property type="entry name" value="GAMMA-BUTYROBETAINE HYDROXYLASE-RELATED"/>
    <property type="match status" value="1"/>
</dbReference>
<sequence length="555" mass="62622">MAPALTEMAPTPPHALQQGQQNVSKAIFPDGLKTSGQHGPIYERIRPYSDFPKEITGPTVWQADDYKNNRERWTHVFSDEEIAELSKASDDYIAAGHPLTGMKKDLFPLPKLESFFGAVKNELLNGKGFILFKGIPVREWGLHKCAVAYMGLGSFFGYFVSQNGRGHVLGHVKDLGEDASRPDKVRIYRTNAKQYFHTDGTDLVGLLCIAKALEGGESDIASTHNVWNTLQRENPDVAELMCTPCWYFDRKGEVGQGQDPWYRSNIFFMEHDPEGNPRVWSKFDPMNVTSLARFSEGPDAKIPPLSDAQKRALKILDDTCQRLALHMILDPGDIQLLCNMQVYHARTAYKDYPPGSVDEEGHERVRRHLMRLWLATPENEGGWKTPFHDSNNRKRGGIQVDDTAPPRPLPIVRINNLDVVVRCRNHRLDPRTSPQRLLNLCVRLRELPFPGNARRVAVDIQIPAPFPGIDYTGYVADLQHLSAPLTAFLNAKVVQLQGFIRLTKEEIGALTNSVRVVPRVGEAVVELSVTQKKRESGMGYILSARQQRRMERGRF</sequence>
<feature type="region of interest" description="Disordered" evidence="3">
    <location>
        <begin position="1"/>
        <end position="20"/>
    </location>
</feature>
<dbReference type="Proteomes" id="UP001337655">
    <property type="component" value="Unassembled WGS sequence"/>
</dbReference>
<dbReference type="EMBL" id="JAVRRT010000009">
    <property type="protein sequence ID" value="KAK5168785.1"/>
    <property type="molecule type" value="Genomic_DNA"/>
</dbReference>
<keyword evidence="6" id="KW-1185">Reference proteome</keyword>
<dbReference type="Gene3D" id="3.60.130.10">
    <property type="entry name" value="Clavaminate synthase-like"/>
    <property type="match status" value="1"/>
</dbReference>
<dbReference type="GO" id="GO:0016491">
    <property type="term" value="F:oxidoreductase activity"/>
    <property type="evidence" value="ECO:0007669"/>
    <property type="project" value="UniProtKB-KW"/>
</dbReference>
<evidence type="ECO:0000313" key="6">
    <source>
        <dbReference type="Proteomes" id="UP001337655"/>
    </source>
</evidence>
<dbReference type="Pfam" id="PF02668">
    <property type="entry name" value="TauD"/>
    <property type="match status" value="1"/>
</dbReference>
<evidence type="ECO:0000256" key="3">
    <source>
        <dbReference type="SAM" id="MobiDB-lite"/>
    </source>
</evidence>
<comment type="caution">
    <text evidence="5">The sequence shown here is derived from an EMBL/GenBank/DDBJ whole genome shotgun (WGS) entry which is preliminary data.</text>
</comment>
<reference evidence="5 6" key="1">
    <citation type="submission" date="2023-08" db="EMBL/GenBank/DDBJ databases">
        <title>Black Yeasts Isolated from many extreme environments.</title>
        <authorList>
            <person name="Coleine C."/>
            <person name="Stajich J.E."/>
            <person name="Selbmann L."/>
        </authorList>
    </citation>
    <scope>NUCLEOTIDE SEQUENCE [LARGE SCALE GENOMIC DNA]</scope>
    <source>
        <strain evidence="5 6">CCFEE 5935</strain>
    </source>
</reference>
<keyword evidence="2" id="KW-0045">Antibiotic biosynthesis</keyword>
<dbReference type="PANTHER" id="PTHR10696:SF56">
    <property type="entry name" value="TAUD_TFDA-LIKE DOMAIN-CONTAINING PROTEIN"/>
    <property type="match status" value="1"/>
</dbReference>
<evidence type="ECO:0000313" key="5">
    <source>
        <dbReference type="EMBL" id="KAK5168785.1"/>
    </source>
</evidence>